<dbReference type="FunFam" id="3.40.50.720:FF:000311">
    <property type="entry name" value="Ornithine cyclodeaminase"/>
    <property type="match status" value="1"/>
</dbReference>
<comment type="similarity">
    <text evidence="1">Belongs to the ornithine cyclodeaminase/mu-crystallin family.</text>
</comment>
<dbReference type="EMBL" id="CCMZ01000032">
    <property type="protein sequence ID" value="CDX21619.1"/>
    <property type="molecule type" value="Genomic_DNA"/>
</dbReference>
<dbReference type="InterPro" id="IPR003462">
    <property type="entry name" value="ODC_Mu_crystall"/>
</dbReference>
<dbReference type="SUPFAM" id="SSF51735">
    <property type="entry name" value="NAD(P)-binding Rossmann-fold domains"/>
    <property type="match status" value="1"/>
</dbReference>
<reference evidence="2 5" key="1">
    <citation type="submission" date="2014-08" db="EMBL/GenBank/DDBJ databases">
        <authorList>
            <person name="Moulin Lionel"/>
        </authorList>
    </citation>
    <scope>NUCLEOTIDE SEQUENCE [LARGE SCALE GENOMIC DNA]</scope>
</reference>
<dbReference type="Gene3D" id="3.30.1780.10">
    <property type="entry name" value="ornithine cyclodeaminase, domain 1"/>
    <property type="match status" value="1"/>
</dbReference>
<dbReference type="Proteomes" id="UP000046122">
    <property type="component" value="Unassembled WGS sequence"/>
</dbReference>
<dbReference type="GO" id="GO:0005737">
    <property type="term" value="C:cytoplasm"/>
    <property type="evidence" value="ECO:0007669"/>
    <property type="project" value="TreeGrafter"/>
</dbReference>
<dbReference type="EMBL" id="CCNE01000065">
    <property type="protein sequence ID" value="CDX62037.1"/>
    <property type="molecule type" value="Genomic_DNA"/>
</dbReference>
<dbReference type="InterPro" id="IPR036291">
    <property type="entry name" value="NAD(P)-bd_dom_sf"/>
</dbReference>
<dbReference type="Gene3D" id="3.40.50.720">
    <property type="entry name" value="NAD(P)-binding Rossmann-like Domain"/>
    <property type="match status" value="1"/>
</dbReference>
<dbReference type="PANTHER" id="PTHR13812:SF19">
    <property type="entry name" value="KETIMINE REDUCTASE MU-CRYSTALLIN"/>
    <property type="match status" value="1"/>
</dbReference>
<dbReference type="GO" id="GO:0019752">
    <property type="term" value="P:carboxylic acid metabolic process"/>
    <property type="evidence" value="ECO:0007669"/>
    <property type="project" value="UniProtKB-ARBA"/>
</dbReference>
<evidence type="ECO:0000313" key="5">
    <source>
        <dbReference type="Proteomes" id="UP000046122"/>
    </source>
</evidence>
<organism evidence="2 4">
    <name type="scientific">Mesorhizobium plurifarium</name>
    <dbReference type="NCBI Taxonomy" id="69974"/>
    <lineage>
        <taxon>Bacteria</taxon>
        <taxon>Pseudomonadati</taxon>
        <taxon>Pseudomonadota</taxon>
        <taxon>Alphaproteobacteria</taxon>
        <taxon>Hyphomicrobiales</taxon>
        <taxon>Phyllobacteriaceae</taxon>
        <taxon>Mesorhizobium</taxon>
    </lineage>
</organism>
<evidence type="ECO:0000313" key="3">
    <source>
        <dbReference type="EMBL" id="CDX62037.1"/>
    </source>
</evidence>
<name>A0A090FRQ5_MESPL</name>
<gene>
    <name evidence="2" type="ORF">MPL3356_380051</name>
    <name evidence="3" type="ORF">MPL3365_70220</name>
</gene>
<proteinExistence type="inferred from homology"/>
<dbReference type="Proteomes" id="UP000045285">
    <property type="component" value="Unassembled WGS sequence"/>
</dbReference>
<evidence type="ECO:0000256" key="1">
    <source>
        <dbReference type="ARBA" id="ARBA00008903"/>
    </source>
</evidence>
<dbReference type="PIRSF" id="PIRSF001439">
    <property type="entry name" value="CryM"/>
    <property type="match status" value="1"/>
</dbReference>
<dbReference type="InterPro" id="IPR023401">
    <property type="entry name" value="ODC_N"/>
</dbReference>
<accession>A0A090FRQ5</accession>
<evidence type="ECO:0000313" key="4">
    <source>
        <dbReference type="Proteomes" id="UP000045285"/>
    </source>
</evidence>
<dbReference type="AlphaFoldDB" id="A0A090FRQ5"/>
<protein>
    <submittedName>
        <fullName evidence="2">Ornithine cyclodeaminase</fullName>
    </submittedName>
</protein>
<dbReference type="PANTHER" id="PTHR13812">
    <property type="entry name" value="KETIMINE REDUCTASE MU-CRYSTALLIN"/>
    <property type="match status" value="1"/>
</dbReference>
<dbReference type="STRING" id="69974.MPLDJ20_110117"/>
<dbReference type="GO" id="GO:0016491">
    <property type="term" value="F:oxidoreductase activity"/>
    <property type="evidence" value="ECO:0007669"/>
    <property type="project" value="UniProtKB-ARBA"/>
</dbReference>
<reference evidence="4" key="2">
    <citation type="submission" date="2014-08" db="EMBL/GenBank/DDBJ databases">
        <authorList>
            <person name="Moulin L."/>
        </authorList>
    </citation>
    <scope>NUCLEOTIDE SEQUENCE [LARGE SCALE GENOMIC DNA]</scope>
</reference>
<keyword evidence="4" id="KW-1185">Reference proteome</keyword>
<evidence type="ECO:0000313" key="2">
    <source>
        <dbReference type="EMBL" id="CDX21619.1"/>
    </source>
</evidence>
<sequence>MNAESEFLLIDKNAIRQALTLPLALEATEVALLKTSNGTARQQIRRTLDLPGAAGSCLSLMYAALDDRPLFGAKVLSVFPGNFAHGLGSHRGGIFLFDKDDGRPVALIDGGELTAWRTAAASAVATKALSRPDSSTLTVFGYGEQARRHVEAISQVRPIRAVHVWGRDPAKAQRFAESLSTAGFGAGAHPDAAEAVRGADIICTTTSSEQPVLFGKWLPPGVHVNAVGASVASCREIDLECVRRSKIWVDYLPMALAAAGELIEAIERGEIGRDHVRGEIGEVLAGAKPGRAGDVDITLYRSLGVPAQDIELANLVYARARDAGLGTSIDFRL</sequence>
<dbReference type="Pfam" id="PF02423">
    <property type="entry name" value="OCD_Mu_crystall"/>
    <property type="match status" value="1"/>
</dbReference>